<dbReference type="Pfam" id="PF13614">
    <property type="entry name" value="AAA_31"/>
    <property type="match status" value="1"/>
</dbReference>
<name>A0A0G4JWT0_9GAMM</name>
<accession>A0A0G4JWT0</accession>
<organism evidence="2 3">
    <name type="scientific">Brenneria goodwinii</name>
    <dbReference type="NCBI Taxonomy" id="1109412"/>
    <lineage>
        <taxon>Bacteria</taxon>
        <taxon>Pseudomonadati</taxon>
        <taxon>Pseudomonadota</taxon>
        <taxon>Gammaproteobacteria</taxon>
        <taxon>Enterobacterales</taxon>
        <taxon>Pectobacteriaceae</taxon>
        <taxon>Brenneria</taxon>
    </lineage>
</organism>
<dbReference type="GO" id="GO:0005524">
    <property type="term" value="F:ATP binding"/>
    <property type="evidence" value="ECO:0007669"/>
    <property type="project" value="TreeGrafter"/>
</dbReference>
<dbReference type="SUPFAM" id="SSF52540">
    <property type="entry name" value="P-loop containing nucleoside triphosphate hydrolases"/>
    <property type="match status" value="1"/>
</dbReference>
<dbReference type="STRING" id="1109412.BN1221_02863"/>
<dbReference type="GO" id="GO:0016887">
    <property type="term" value="F:ATP hydrolysis activity"/>
    <property type="evidence" value="ECO:0007669"/>
    <property type="project" value="TreeGrafter"/>
</dbReference>
<dbReference type="GO" id="GO:0051782">
    <property type="term" value="P:negative regulation of cell division"/>
    <property type="evidence" value="ECO:0007669"/>
    <property type="project" value="TreeGrafter"/>
</dbReference>
<dbReference type="InterPro" id="IPR050625">
    <property type="entry name" value="ParA/MinD_ATPase"/>
</dbReference>
<dbReference type="GO" id="GO:0009898">
    <property type="term" value="C:cytoplasmic side of plasma membrane"/>
    <property type="evidence" value="ECO:0007669"/>
    <property type="project" value="TreeGrafter"/>
</dbReference>
<dbReference type="InterPro" id="IPR027417">
    <property type="entry name" value="P-loop_NTPase"/>
</dbReference>
<dbReference type="Proteomes" id="UP000044377">
    <property type="component" value="Unassembled WGS sequence"/>
</dbReference>
<evidence type="ECO:0000313" key="3">
    <source>
        <dbReference type="Proteomes" id="UP000044377"/>
    </source>
</evidence>
<dbReference type="PANTHER" id="PTHR43384">
    <property type="entry name" value="SEPTUM SITE-DETERMINING PROTEIN MIND HOMOLOG, CHLOROPLASTIC-RELATED"/>
    <property type="match status" value="1"/>
</dbReference>
<gene>
    <name evidence="2" type="ORF">BN1221_02863</name>
</gene>
<sequence>MSVLGDKERGELRVVNFAAFVLDADSKEELTRFLKTSTVTDSRVERGNIDDAIDWLKKMGRSPQRLLVDISGSSGPLDELDRLANACEPSVQVYVVGDRNDIGLYRNLLQRGVQDYLVKPLGTELLRRVLEENDHNPVRQRRLGKSIAVVGTRGGVGTTSVAVHLARQLSAGGAHRRVVYIDLDFYGGCGISMLGLAGGNALVEILGNVSRLDLQYLERTLSTADNRLYALGAELDYMEPYEATEGVLGELLMTLSQHFHYVVLDVPQRGGSLASEAFYHASLACIVAEQSVYSARTLVRLARHIEAHPNPATVYNILNQPQPLNRNKVNNNDFIKTVDLPVAVQIGYDAQSLSLAENLAEDLPERSEFAQGIKQLASILTGEAQGKPKTAWWPSLSLKRSS</sequence>
<protein>
    <submittedName>
        <fullName evidence="2">Type II/IV secretion system ATPase TadZ/CpaE, associated with Flp pilus assembly</fullName>
    </submittedName>
</protein>
<dbReference type="GO" id="GO:0005829">
    <property type="term" value="C:cytosol"/>
    <property type="evidence" value="ECO:0007669"/>
    <property type="project" value="TreeGrafter"/>
</dbReference>
<reference evidence="3" key="1">
    <citation type="submission" date="2015-01" db="EMBL/GenBank/DDBJ databases">
        <authorList>
            <person name="Paterson Steve"/>
        </authorList>
    </citation>
    <scope>NUCLEOTIDE SEQUENCE [LARGE SCALE GENOMIC DNA]</scope>
    <source>
        <strain evidence="3">OBR1</strain>
    </source>
</reference>
<dbReference type="InterPro" id="IPR011006">
    <property type="entry name" value="CheY-like_superfamily"/>
</dbReference>
<evidence type="ECO:0000259" key="1">
    <source>
        <dbReference type="Pfam" id="PF13614"/>
    </source>
</evidence>
<keyword evidence="3" id="KW-1185">Reference proteome</keyword>
<feature type="domain" description="AAA" evidence="1">
    <location>
        <begin position="145"/>
        <end position="306"/>
    </location>
</feature>
<proteinExistence type="predicted"/>
<evidence type="ECO:0000313" key="2">
    <source>
        <dbReference type="EMBL" id="CPR17812.1"/>
    </source>
</evidence>
<dbReference type="OrthoDB" id="9802426at2"/>
<dbReference type="RefSeq" id="WP_048637844.1">
    <property type="nucleotide sequence ID" value="NZ_CGIG01000001.1"/>
</dbReference>
<dbReference type="AlphaFoldDB" id="A0A0G4JWT0"/>
<dbReference type="PANTHER" id="PTHR43384:SF13">
    <property type="entry name" value="SLR0110 PROTEIN"/>
    <property type="match status" value="1"/>
</dbReference>
<dbReference type="Gene3D" id="3.40.50.300">
    <property type="entry name" value="P-loop containing nucleotide triphosphate hydrolases"/>
    <property type="match status" value="1"/>
</dbReference>
<dbReference type="Gene3D" id="3.40.50.2300">
    <property type="match status" value="1"/>
</dbReference>
<dbReference type="SUPFAM" id="SSF52172">
    <property type="entry name" value="CheY-like"/>
    <property type="match status" value="1"/>
</dbReference>
<dbReference type="InterPro" id="IPR025669">
    <property type="entry name" value="AAA_dom"/>
</dbReference>
<dbReference type="EMBL" id="CGIG01000001">
    <property type="protein sequence ID" value="CPR17812.1"/>
    <property type="molecule type" value="Genomic_DNA"/>
</dbReference>